<sequence>LLRYSIEQQSYLDRSFTINAQSGIIKTMEPLDRELTAWQNISVIATEVNNQIHSSRAQVAIKIRDINDNAPEFAEPYEVEMCENANAGKLIQTIKAVDKDENANGPRLTFSMAPNTNFTIVQNTGHSADIKVRRGAMSRLKQEVYHLPVVISDGGVPPMSSTNTLTIQVCSCSADGSVQSCNVEPLTLPAGLSTGALIAILTCIIILLVIVVLFVTLRRQKKEPLIVFEEEDVRENIISYDDEGGGEEDTEAFDIATLQNPDGLNGFLPRKDIKPELQYMPRQGFCTAPNSVDVDDFIKVRLQEADCDPTAPPYDSIQIYGYEGRDSVAGSLSSLESATTESDLDYDYLNSWGPRFKRLAELYGSKETCEES</sequence>
<dbReference type="SMART" id="SM00112">
    <property type="entry name" value="CA"/>
    <property type="match status" value="2"/>
</dbReference>
<dbReference type="InterPro" id="IPR039808">
    <property type="entry name" value="Cadherin"/>
</dbReference>
<dbReference type="GO" id="GO:0044331">
    <property type="term" value="P:cell-cell adhesion mediated by cadherin"/>
    <property type="evidence" value="ECO:0007669"/>
    <property type="project" value="TreeGrafter"/>
</dbReference>
<evidence type="ECO:0000256" key="7">
    <source>
        <dbReference type="ARBA" id="ARBA00022889"/>
    </source>
</evidence>
<evidence type="ECO:0000256" key="11">
    <source>
        <dbReference type="PROSITE-ProRule" id="PRU00043"/>
    </source>
</evidence>
<protein>
    <recommendedName>
        <fullName evidence="15">Cadherin domain-containing protein</fullName>
    </recommendedName>
</protein>
<dbReference type="PROSITE" id="PS00232">
    <property type="entry name" value="CADHERIN_1"/>
    <property type="match status" value="1"/>
</dbReference>
<dbReference type="GO" id="GO:0000902">
    <property type="term" value="P:cell morphogenesis"/>
    <property type="evidence" value="ECO:0007669"/>
    <property type="project" value="TreeGrafter"/>
</dbReference>
<evidence type="ECO:0000259" key="15">
    <source>
        <dbReference type="PROSITE" id="PS50268"/>
    </source>
</evidence>
<dbReference type="PANTHER" id="PTHR24027">
    <property type="entry name" value="CADHERIN-23"/>
    <property type="match status" value="1"/>
</dbReference>
<dbReference type="Pfam" id="PF00028">
    <property type="entry name" value="Cadherin"/>
    <property type="match status" value="2"/>
</dbReference>
<dbReference type="InterPro" id="IPR000233">
    <property type="entry name" value="Cadherin_Y-type_LIR"/>
</dbReference>
<dbReference type="GO" id="GO:0016477">
    <property type="term" value="P:cell migration"/>
    <property type="evidence" value="ECO:0007669"/>
    <property type="project" value="TreeGrafter"/>
</dbReference>
<dbReference type="CDD" id="cd11304">
    <property type="entry name" value="Cadherin_repeat"/>
    <property type="match status" value="2"/>
</dbReference>
<reference evidence="16 17" key="1">
    <citation type="journal article" date="2018" name="Nat. Ecol. Evol.">
        <title>Shark genomes provide insights into elasmobranch evolution and the origin of vertebrates.</title>
        <authorList>
            <person name="Hara Y"/>
            <person name="Yamaguchi K"/>
            <person name="Onimaru K"/>
            <person name="Kadota M"/>
            <person name="Koyanagi M"/>
            <person name="Keeley SD"/>
            <person name="Tatsumi K"/>
            <person name="Tanaka K"/>
            <person name="Motone F"/>
            <person name="Kageyama Y"/>
            <person name="Nozu R"/>
            <person name="Adachi N"/>
            <person name="Nishimura O"/>
            <person name="Nakagawa R"/>
            <person name="Tanegashima C"/>
            <person name="Kiyatake I"/>
            <person name="Matsumoto R"/>
            <person name="Murakumo K"/>
            <person name="Nishida K"/>
            <person name="Terakita A"/>
            <person name="Kuratani S"/>
            <person name="Sato K"/>
            <person name="Hyodo S Kuraku.S."/>
        </authorList>
    </citation>
    <scope>NUCLEOTIDE SEQUENCE [LARGE SCALE GENOMIC DNA]</scope>
</reference>
<evidence type="ECO:0000256" key="12">
    <source>
        <dbReference type="RuleBase" id="RU003318"/>
    </source>
</evidence>
<evidence type="ECO:0000313" key="17">
    <source>
        <dbReference type="Proteomes" id="UP000288216"/>
    </source>
</evidence>
<keyword evidence="9 14" id="KW-0472">Membrane</keyword>
<evidence type="ECO:0000256" key="10">
    <source>
        <dbReference type="ARBA" id="ARBA00023180"/>
    </source>
</evidence>
<dbReference type="GO" id="GO:0007043">
    <property type="term" value="P:cell-cell junction assembly"/>
    <property type="evidence" value="ECO:0007669"/>
    <property type="project" value="TreeGrafter"/>
</dbReference>
<dbReference type="FunFam" id="4.10.900.10:FF:000001">
    <property type="entry name" value="Cadherin 2"/>
    <property type="match status" value="1"/>
</dbReference>
<dbReference type="InterPro" id="IPR002126">
    <property type="entry name" value="Cadherin-like_dom"/>
</dbReference>
<evidence type="ECO:0000256" key="8">
    <source>
        <dbReference type="ARBA" id="ARBA00022989"/>
    </source>
</evidence>
<dbReference type="OrthoDB" id="8188793at2759"/>
<gene>
    <name evidence="16" type="ORF">scyTo_0005362</name>
</gene>
<evidence type="ECO:0000256" key="14">
    <source>
        <dbReference type="SAM" id="Phobius"/>
    </source>
</evidence>
<keyword evidence="4" id="KW-0479">Metal-binding</keyword>
<evidence type="ECO:0000256" key="6">
    <source>
        <dbReference type="ARBA" id="ARBA00022837"/>
    </source>
</evidence>
<evidence type="ECO:0000313" key="16">
    <source>
        <dbReference type="EMBL" id="GCB68790.1"/>
    </source>
</evidence>
<keyword evidence="8 14" id="KW-1133">Transmembrane helix</keyword>
<dbReference type="GO" id="GO:0045296">
    <property type="term" value="F:cadherin binding"/>
    <property type="evidence" value="ECO:0007669"/>
    <property type="project" value="TreeGrafter"/>
</dbReference>
<evidence type="ECO:0000256" key="3">
    <source>
        <dbReference type="ARBA" id="ARBA00022692"/>
    </source>
</evidence>
<dbReference type="GO" id="GO:0016342">
    <property type="term" value="C:catenin complex"/>
    <property type="evidence" value="ECO:0007669"/>
    <property type="project" value="TreeGrafter"/>
</dbReference>
<dbReference type="InterPro" id="IPR027397">
    <property type="entry name" value="Catenin-bd_sf"/>
</dbReference>
<dbReference type="GO" id="GO:0007156">
    <property type="term" value="P:homophilic cell adhesion via plasma membrane adhesion molecules"/>
    <property type="evidence" value="ECO:0007669"/>
    <property type="project" value="InterPro"/>
</dbReference>
<dbReference type="GO" id="GO:0016339">
    <property type="term" value="P:calcium-dependent cell-cell adhesion via plasma membrane cell adhesion molecules"/>
    <property type="evidence" value="ECO:0007669"/>
    <property type="project" value="TreeGrafter"/>
</dbReference>
<dbReference type="InterPro" id="IPR015919">
    <property type="entry name" value="Cadherin-like_sf"/>
</dbReference>
<proteinExistence type="predicted"/>
<dbReference type="Gene3D" id="4.10.900.10">
    <property type="entry name" value="TCF3-CBD (Catenin binding domain)"/>
    <property type="match status" value="1"/>
</dbReference>
<evidence type="ECO:0000256" key="4">
    <source>
        <dbReference type="ARBA" id="ARBA00022723"/>
    </source>
</evidence>
<keyword evidence="17" id="KW-1185">Reference proteome</keyword>
<comment type="function">
    <text evidence="13">Cadherins are calcium-dependent cell adhesion proteins.</text>
</comment>
<feature type="transmembrane region" description="Helical" evidence="14">
    <location>
        <begin position="196"/>
        <end position="217"/>
    </location>
</feature>
<comment type="caution">
    <text evidence="16">The sequence shown here is derived from an EMBL/GenBank/DDBJ whole genome shotgun (WGS) entry which is preliminary data.</text>
</comment>
<feature type="domain" description="Cadherin" evidence="15">
    <location>
        <begin position="73"/>
        <end position="187"/>
    </location>
</feature>
<keyword evidence="6 11" id="KW-0106">Calcium</keyword>
<feature type="domain" description="Cadherin" evidence="15">
    <location>
        <begin position="2"/>
        <end position="73"/>
    </location>
</feature>
<dbReference type="PRINTS" id="PR00205">
    <property type="entry name" value="CADHERIN"/>
</dbReference>
<evidence type="ECO:0000256" key="9">
    <source>
        <dbReference type="ARBA" id="ARBA00023136"/>
    </source>
</evidence>
<dbReference type="PANTHER" id="PTHR24027:SF85">
    <property type="entry name" value="CADHERIN-11"/>
    <property type="match status" value="1"/>
</dbReference>
<dbReference type="Pfam" id="PF01049">
    <property type="entry name" value="CADH_Y-type_LIR"/>
    <property type="match status" value="1"/>
</dbReference>
<dbReference type="EMBL" id="BFAA01001660">
    <property type="protein sequence ID" value="GCB68790.1"/>
    <property type="molecule type" value="Genomic_DNA"/>
</dbReference>
<accession>A0A401P6T9</accession>
<keyword evidence="5" id="KW-0677">Repeat</keyword>
<keyword evidence="2" id="KW-1003">Cell membrane</keyword>
<dbReference type="Gene3D" id="2.60.40.60">
    <property type="entry name" value="Cadherins"/>
    <property type="match status" value="2"/>
</dbReference>
<evidence type="ECO:0000256" key="5">
    <source>
        <dbReference type="ARBA" id="ARBA00022737"/>
    </source>
</evidence>
<keyword evidence="3 12" id="KW-0812">Transmembrane</keyword>
<dbReference type="InterPro" id="IPR020894">
    <property type="entry name" value="Cadherin_CS"/>
</dbReference>
<evidence type="ECO:0000256" key="1">
    <source>
        <dbReference type="ARBA" id="ARBA00004251"/>
    </source>
</evidence>
<dbReference type="PROSITE" id="PS50268">
    <property type="entry name" value="CADHERIN_2"/>
    <property type="match status" value="2"/>
</dbReference>
<evidence type="ECO:0000256" key="13">
    <source>
        <dbReference type="RuleBase" id="RU004357"/>
    </source>
</evidence>
<keyword evidence="7 12" id="KW-0130">Cell adhesion</keyword>
<dbReference type="STRING" id="75743.A0A401P6T9"/>
<name>A0A401P6T9_SCYTO</name>
<dbReference type="OMA" id="MCENANA"/>
<dbReference type="AlphaFoldDB" id="A0A401P6T9"/>
<feature type="non-terminal residue" evidence="16">
    <location>
        <position position="1"/>
    </location>
</feature>
<dbReference type="GO" id="GO:0005509">
    <property type="term" value="F:calcium ion binding"/>
    <property type="evidence" value="ECO:0007669"/>
    <property type="project" value="UniProtKB-UniRule"/>
</dbReference>
<dbReference type="Proteomes" id="UP000288216">
    <property type="component" value="Unassembled WGS sequence"/>
</dbReference>
<evidence type="ECO:0000256" key="2">
    <source>
        <dbReference type="ARBA" id="ARBA00022475"/>
    </source>
</evidence>
<dbReference type="FunFam" id="2.60.40.60:FF:000014">
    <property type="entry name" value="Cadherin 8"/>
    <property type="match status" value="1"/>
</dbReference>
<dbReference type="GO" id="GO:0005912">
    <property type="term" value="C:adherens junction"/>
    <property type="evidence" value="ECO:0007669"/>
    <property type="project" value="TreeGrafter"/>
</dbReference>
<comment type="subcellular location">
    <subcellularLocation>
        <location evidence="1 12">Cell membrane</location>
        <topology evidence="1 12">Single-pass type I membrane protein</topology>
    </subcellularLocation>
</comment>
<organism evidence="16 17">
    <name type="scientific">Scyliorhinus torazame</name>
    <name type="common">Cloudy catshark</name>
    <name type="synonym">Catulus torazame</name>
    <dbReference type="NCBI Taxonomy" id="75743"/>
    <lineage>
        <taxon>Eukaryota</taxon>
        <taxon>Metazoa</taxon>
        <taxon>Chordata</taxon>
        <taxon>Craniata</taxon>
        <taxon>Vertebrata</taxon>
        <taxon>Chondrichthyes</taxon>
        <taxon>Elasmobranchii</taxon>
        <taxon>Galeomorphii</taxon>
        <taxon>Galeoidea</taxon>
        <taxon>Carcharhiniformes</taxon>
        <taxon>Scyliorhinidae</taxon>
        <taxon>Scyliorhinus</taxon>
    </lineage>
</organism>
<dbReference type="GO" id="GO:0034332">
    <property type="term" value="P:adherens junction organization"/>
    <property type="evidence" value="ECO:0007669"/>
    <property type="project" value="TreeGrafter"/>
</dbReference>
<keyword evidence="10" id="KW-0325">Glycoprotein</keyword>
<dbReference type="GO" id="GO:0008013">
    <property type="term" value="F:beta-catenin binding"/>
    <property type="evidence" value="ECO:0007669"/>
    <property type="project" value="TreeGrafter"/>
</dbReference>
<dbReference type="SUPFAM" id="SSF49313">
    <property type="entry name" value="Cadherin-like"/>
    <property type="match status" value="2"/>
</dbReference>